<organism evidence="4 5">
    <name type="scientific">Neodiprion lecontei</name>
    <name type="common">Redheaded pine sawfly</name>
    <dbReference type="NCBI Taxonomy" id="441921"/>
    <lineage>
        <taxon>Eukaryota</taxon>
        <taxon>Metazoa</taxon>
        <taxon>Ecdysozoa</taxon>
        <taxon>Arthropoda</taxon>
        <taxon>Hexapoda</taxon>
        <taxon>Insecta</taxon>
        <taxon>Pterygota</taxon>
        <taxon>Neoptera</taxon>
        <taxon>Endopterygota</taxon>
        <taxon>Hymenoptera</taxon>
        <taxon>Tenthredinoidea</taxon>
        <taxon>Diprionidae</taxon>
        <taxon>Diprioninae</taxon>
        <taxon>Neodiprion</taxon>
    </lineage>
</organism>
<evidence type="ECO:0000259" key="3">
    <source>
        <dbReference type="PROSITE" id="PS50238"/>
    </source>
</evidence>
<dbReference type="Pfam" id="PF00620">
    <property type="entry name" value="RhoGAP"/>
    <property type="match status" value="1"/>
</dbReference>
<dbReference type="Gene3D" id="1.10.555.10">
    <property type="entry name" value="Rho GTPase activation protein"/>
    <property type="match status" value="1"/>
</dbReference>
<feature type="region of interest" description="Disordered" evidence="2">
    <location>
        <begin position="585"/>
        <end position="635"/>
    </location>
</feature>
<reference evidence="5" key="1">
    <citation type="submission" date="2025-08" db="UniProtKB">
        <authorList>
            <consortium name="RefSeq"/>
        </authorList>
    </citation>
    <scope>IDENTIFICATION</scope>
    <source>
        <tissue evidence="5">Thorax and Abdomen</tissue>
    </source>
</reference>
<evidence type="ECO:0000313" key="4">
    <source>
        <dbReference type="Proteomes" id="UP000829291"/>
    </source>
</evidence>
<dbReference type="SMART" id="SM00324">
    <property type="entry name" value="RhoGAP"/>
    <property type="match status" value="1"/>
</dbReference>
<dbReference type="GeneID" id="107219128"/>
<dbReference type="Proteomes" id="UP000829291">
    <property type="component" value="Chromosome 6"/>
</dbReference>
<dbReference type="PANTHER" id="PTHR14963:SF7">
    <property type="entry name" value="RHO GTPASE-ACTIVATING PROTEIN 19"/>
    <property type="match status" value="1"/>
</dbReference>
<dbReference type="InterPro" id="IPR000198">
    <property type="entry name" value="RhoGAP_dom"/>
</dbReference>
<sequence length="671" mass="75380">MEDFNEGVDGKLAYRMRKVNSEQFHTLVRMHLSFELDLNTEDSDCVAEKVKLKKWSLISFSKKPKSTINLQKEVIEGAPLSHEGITQVKQLIEYLSTEQSIVQEGIFRRTGKLTRQQDLKNALYQGIRLNFEDGQFSVHDCASVLKSFLAELPEPLLTDLHYPAHCQIAELWCGDMKANECRLLRSLQLLLLLLPSENRILLRYVLRLLNKTASFEHSNKMNCDSLATLFTPHLLCPRKLSPEALHINSQTLSGLVAFMITKGIEMFDIPPKLATDIRAYWVEQERKLLSPTKNDLNESISDATGTAHTVFSFVDHKLTAKANSTQDTQAALAQLYAHIQAMPESAKKRRLVKQFNKENGQGTPRQVKNLRTKSLGDSIKKHIFQKKILGHKKPVDINIGCSNITRSSSEENILSSETMMTPRSRKPVMMISGSNLCNLATLNNGCTPCSSGSNIQRPNLDLTQKKSCTSILEECQKIDSMSGELVLTDNQGNTETKENFGNLNEDRNFVTSIEDEYCNEIIEASSVSISSTFREYLLSRSVLTASPVDLSFTSRTDDFDQSESDLNILNEDRLSDSLLHCLDGNQPSSDTSGIVSGSTNSVSNSPEKIDEVINQSPRKRGTNLQRDDSKKSVTDKKVTNELKFQTLWNKQLSESTLKPLKAKETLQETSF</sequence>
<evidence type="ECO:0000256" key="1">
    <source>
        <dbReference type="ARBA" id="ARBA00022468"/>
    </source>
</evidence>
<dbReference type="InterPro" id="IPR008936">
    <property type="entry name" value="Rho_GTPase_activation_prot"/>
</dbReference>
<dbReference type="RefSeq" id="XP_046599689.1">
    <property type="nucleotide sequence ID" value="XM_046743733.1"/>
</dbReference>
<evidence type="ECO:0000313" key="5">
    <source>
        <dbReference type="RefSeq" id="XP_046599689.1"/>
    </source>
</evidence>
<dbReference type="PROSITE" id="PS50238">
    <property type="entry name" value="RHOGAP"/>
    <property type="match status" value="1"/>
</dbReference>
<keyword evidence="1" id="KW-0343">GTPase activation</keyword>
<keyword evidence="4" id="KW-1185">Reference proteome</keyword>
<name>A0ABM3GHD9_NEOLC</name>
<feature type="compositionally biased region" description="Polar residues" evidence="2">
    <location>
        <begin position="585"/>
        <end position="606"/>
    </location>
</feature>
<gene>
    <name evidence="5" type="primary">LOC107219128</name>
</gene>
<dbReference type="SUPFAM" id="SSF48350">
    <property type="entry name" value="GTPase activation domain, GAP"/>
    <property type="match status" value="1"/>
</dbReference>
<accession>A0ABM3GHD9</accession>
<evidence type="ECO:0000256" key="2">
    <source>
        <dbReference type="SAM" id="MobiDB-lite"/>
    </source>
</evidence>
<proteinExistence type="predicted"/>
<feature type="domain" description="Rho-GAP" evidence="3">
    <location>
        <begin position="68"/>
        <end position="267"/>
    </location>
</feature>
<dbReference type="PANTHER" id="PTHR14963">
    <property type="entry name" value="RHO GTPASE ACTIVATING PROTEIN 18,19-RELATED"/>
    <property type="match status" value="1"/>
</dbReference>
<protein>
    <submittedName>
        <fullName evidence="5">Rho GTPase-activating protein 19 isoform X4</fullName>
    </submittedName>
</protein>
<feature type="compositionally biased region" description="Basic and acidic residues" evidence="2">
    <location>
        <begin position="625"/>
        <end position="635"/>
    </location>
</feature>